<accession>B9LRU9</accession>
<dbReference type="InterPro" id="IPR009563">
    <property type="entry name" value="SSSCA1"/>
</dbReference>
<dbReference type="eggNOG" id="arCOG00578">
    <property type="taxonomic scope" value="Archaea"/>
</dbReference>
<dbReference type="EMBL" id="CP001365">
    <property type="protein sequence ID" value="ACM57823.1"/>
    <property type="molecule type" value="Genomic_DNA"/>
</dbReference>
<dbReference type="HOGENOM" id="CLU_085607_0_0_2"/>
<dbReference type="InterPro" id="IPR051888">
    <property type="entry name" value="UPF0148_domain"/>
</dbReference>
<keyword evidence="3" id="KW-1185">Reference proteome</keyword>
<evidence type="ECO:0000313" key="2">
    <source>
        <dbReference type="EMBL" id="ACM57823.1"/>
    </source>
</evidence>
<dbReference type="AlphaFoldDB" id="B9LRU9"/>
<reference evidence="2 3" key="1">
    <citation type="journal article" date="2016" name="Stand. Genomic Sci.">
        <title>Complete genome sequence of the Antarctic Halorubrum lacusprofundi type strain ACAM 34.</title>
        <authorList>
            <person name="Anderson I.J."/>
            <person name="DasSarma P."/>
            <person name="Lucas S."/>
            <person name="Copeland A."/>
            <person name="Lapidus A."/>
            <person name="Del Rio T.G."/>
            <person name="Tice H."/>
            <person name="Dalin E."/>
            <person name="Bruce D.C."/>
            <person name="Goodwin L."/>
            <person name="Pitluck S."/>
            <person name="Sims D."/>
            <person name="Brettin T.S."/>
            <person name="Detter J.C."/>
            <person name="Han C.S."/>
            <person name="Larimer F."/>
            <person name="Hauser L."/>
            <person name="Land M."/>
            <person name="Ivanova N."/>
            <person name="Richardson P."/>
            <person name="Cavicchioli R."/>
            <person name="DasSarma S."/>
            <person name="Woese C.R."/>
            <person name="Kyrpides N.C."/>
        </authorList>
    </citation>
    <scope>NUCLEOTIDE SEQUENCE [LARGE SCALE GENOMIC DNA]</scope>
    <source>
        <strain evidence="3">ATCC 49239 / DSM 5036 / JCM 8891 / ACAM 34</strain>
    </source>
</reference>
<dbReference type="RefSeq" id="WP_015910944.1">
    <property type="nucleotide sequence ID" value="NC_012029.1"/>
</dbReference>
<evidence type="ECO:0000313" key="3">
    <source>
        <dbReference type="Proteomes" id="UP000000740"/>
    </source>
</evidence>
<protein>
    <submittedName>
        <fullName evidence="2">Sjogrens syndrome scleroderma autoantigen 1</fullName>
    </submittedName>
</protein>
<proteinExistence type="predicted"/>
<name>B9LRU9_HALLT</name>
<evidence type="ECO:0000256" key="1">
    <source>
        <dbReference type="SAM" id="MobiDB-lite"/>
    </source>
</evidence>
<sequence>MSDGFDKEAEREKLREKLADDDEKREHTQRMSELLLQGATMTNRHCDDCGDPIFRHDGQEFCPSCQAIGSGDGARGESQESAQTAALEEAGNAPRTVVKTGDSDESPPQKERDASESPAADQSAPASASQNSATSNAVSPQPTTEKSRDDPTTTPPAESAGSETVADARASLTRTLARFARAAEETDDPRRARDHLQAAREAAEALAALD</sequence>
<dbReference type="GeneID" id="7399956"/>
<dbReference type="Pfam" id="PF06677">
    <property type="entry name" value="Auto_anti-p27"/>
    <property type="match status" value="1"/>
</dbReference>
<feature type="compositionally biased region" description="Low complexity" evidence="1">
    <location>
        <begin position="167"/>
        <end position="180"/>
    </location>
</feature>
<organism evidence="2 3">
    <name type="scientific">Halorubrum lacusprofundi (strain ATCC 49239 / DSM 5036 / JCM 8891 / ACAM 34)</name>
    <dbReference type="NCBI Taxonomy" id="416348"/>
    <lineage>
        <taxon>Archaea</taxon>
        <taxon>Methanobacteriati</taxon>
        <taxon>Methanobacteriota</taxon>
        <taxon>Stenosarchaea group</taxon>
        <taxon>Halobacteria</taxon>
        <taxon>Halobacteriales</taxon>
        <taxon>Haloferacaceae</taxon>
        <taxon>Halorubrum</taxon>
    </lineage>
</organism>
<gene>
    <name evidence="2" type="ordered locus">Hlac_2246</name>
</gene>
<feature type="region of interest" description="Disordered" evidence="1">
    <location>
        <begin position="53"/>
        <end position="210"/>
    </location>
</feature>
<dbReference type="KEGG" id="hla:Hlac_2246"/>
<feature type="region of interest" description="Disordered" evidence="1">
    <location>
        <begin position="1"/>
        <end position="30"/>
    </location>
</feature>
<feature type="compositionally biased region" description="Basic and acidic residues" evidence="1">
    <location>
        <begin position="181"/>
        <end position="203"/>
    </location>
</feature>
<dbReference type="Proteomes" id="UP000000740">
    <property type="component" value="Chromosome 1"/>
</dbReference>
<dbReference type="PANTHER" id="PTHR16537:SF1">
    <property type="entry name" value="PROTEIN ZNRD2"/>
    <property type="match status" value="1"/>
</dbReference>
<feature type="compositionally biased region" description="Low complexity" evidence="1">
    <location>
        <begin position="116"/>
        <end position="139"/>
    </location>
</feature>
<dbReference type="PANTHER" id="PTHR16537">
    <property type="entry name" value="SJOEGREN SYNDROME/SCLERODERMA AUTOANTIGEN 1"/>
    <property type="match status" value="1"/>
</dbReference>